<dbReference type="GO" id="GO:0046872">
    <property type="term" value="F:metal ion binding"/>
    <property type="evidence" value="ECO:0007669"/>
    <property type="project" value="UniProtKB-KW"/>
</dbReference>
<comment type="similarity">
    <text evidence="5 13">Belongs to the RNase HII family.</text>
</comment>
<comment type="subcellular location">
    <subcellularLocation>
        <location evidence="4">Cytoplasm</location>
    </subcellularLocation>
</comment>
<dbReference type="RefSeq" id="WP_190725256.1">
    <property type="nucleotide sequence ID" value="NZ_CP061539.1"/>
</dbReference>
<evidence type="ECO:0000259" key="14">
    <source>
        <dbReference type="PROSITE" id="PS51975"/>
    </source>
</evidence>
<dbReference type="InterPro" id="IPR001352">
    <property type="entry name" value="RNase_HII/HIII"/>
</dbReference>
<dbReference type="GO" id="GO:0006298">
    <property type="term" value="P:mismatch repair"/>
    <property type="evidence" value="ECO:0007669"/>
    <property type="project" value="TreeGrafter"/>
</dbReference>
<evidence type="ECO:0000313" key="15">
    <source>
        <dbReference type="EMBL" id="QNV38642.1"/>
    </source>
</evidence>
<keyword evidence="10 12" id="KW-0378">Hydrolase</keyword>
<feature type="binding site" evidence="12">
    <location>
        <position position="28"/>
    </location>
    <ligand>
        <name>a divalent metal cation</name>
        <dbReference type="ChEBI" id="CHEBI:60240"/>
    </ligand>
</feature>
<evidence type="ECO:0000256" key="7">
    <source>
        <dbReference type="ARBA" id="ARBA00022722"/>
    </source>
</evidence>
<comment type="cofactor">
    <cofactor evidence="2">
        <name>Mg(2+)</name>
        <dbReference type="ChEBI" id="CHEBI:18420"/>
    </cofactor>
</comment>
<dbReference type="EC" id="3.1.26.4" evidence="13"/>
<evidence type="ECO:0000256" key="5">
    <source>
        <dbReference type="ARBA" id="ARBA00007383"/>
    </source>
</evidence>
<protein>
    <recommendedName>
        <fullName evidence="13">Ribonuclease</fullName>
        <ecNumber evidence="13">3.1.26.4</ecNumber>
    </recommendedName>
</protein>
<dbReference type="EMBL" id="CP061539">
    <property type="protein sequence ID" value="QNV38642.1"/>
    <property type="molecule type" value="Genomic_DNA"/>
</dbReference>
<dbReference type="KEGG" id="rter:IDM49_05145"/>
<keyword evidence="16" id="KW-1185">Reference proteome</keyword>
<accession>A0A7H2BG46</accession>
<keyword evidence="8 12" id="KW-0479">Metal-binding</keyword>
<evidence type="ECO:0000256" key="4">
    <source>
        <dbReference type="ARBA" id="ARBA00004496"/>
    </source>
</evidence>
<evidence type="ECO:0000256" key="12">
    <source>
        <dbReference type="PROSITE-ProRule" id="PRU01319"/>
    </source>
</evidence>
<evidence type="ECO:0000256" key="9">
    <source>
        <dbReference type="ARBA" id="ARBA00022759"/>
    </source>
</evidence>
<feature type="domain" description="RNase H type-2" evidence="14">
    <location>
        <begin position="22"/>
        <end position="255"/>
    </location>
</feature>
<keyword evidence="6" id="KW-0963">Cytoplasm</keyword>
<comment type="catalytic activity">
    <reaction evidence="1 12 13">
        <text>Endonucleolytic cleavage to 5'-phosphomonoester.</text>
        <dbReference type="EC" id="3.1.26.4"/>
    </reaction>
</comment>
<feature type="binding site" evidence="12">
    <location>
        <position position="29"/>
    </location>
    <ligand>
        <name>a divalent metal cation</name>
        <dbReference type="ChEBI" id="CHEBI:60240"/>
    </ligand>
</feature>
<dbReference type="Proteomes" id="UP000516404">
    <property type="component" value="Chromosome"/>
</dbReference>
<evidence type="ECO:0000256" key="6">
    <source>
        <dbReference type="ARBA" id="ARBA00022490"/>
    </source>
</evidence>
<sequence length="255" mass="27503">MPKQVSGATLETEKSIFARGFTQIAGIDEVGRGSLAGPVSVGVAVVSAEHSLVIEGLIDSKALSAKVRQDMAPQIREWAKTAVGHTQPGEIDVLGMTLALRLAAQRAMAQVVAAGARPDFVLLDGKHDWLTSPEPDLLGALDDKEQLYQQLLADAWKGRSPYDLPVQTVIKGDFICASIAAASVVAKIERDTLMDQLHTQYPQYEWNKNKGYGSSVHRASLAESGPTVLHRLSWNLGVTPEQLHTAHINRAKLGL</sequence>
<dbReference type="SUPFAM" id="SSF53098">
    <property type="entry name" value="Ribonuclease H-like"/>
    <property type="match status" value="1"/>
</dbReference>
<dbReference type="Gene3D" id="3.30.420.10">
    <property type="entry name" value="Ribonuclease H-like superfamily/Ribonuclease H"/>
    <property type="match status" value="1"/>
</dbReference>
<evidence type="ECO:0000256" key="11">
    <source>
        <dbReference type="ARBA" id="ARBA00023211"/>
    </source>
</evidence>
<evidence type="ECO:0000256" key="3">
    <source>
        <dbReference type="ARBA" id="ARBA00004065"/>
    </source>
</evidence>
<evidence type="ECO:0000256" key="8">
    <source>
        <dbReference type="ARBA" id="ARBA00022723"/>
    </source>
</evidence>
<organism evidence="15 16">
    <name type="scientific">Rothia terrae</name>
    <dbReference type="NCBI Taxonomy" id="396015"/>
    <lineage>
        <taxon>Bacteria</taxon>
        <taxon>Bacillati</taxon>
        <taxon>Actinomycetota</taxon>
        <taxon>Actinomycetes</taxon>
        <taxon>Micrococcales</taxon>
        <taxon>Micrococcaceae</taxon>
        <taxon>Rothia</taxon>
    </lineage>
</organism>
<dbReference type="GO" id="GO:0032299">
    <property type="term" value="C:ribonuclease H2 complex"/>
    <property type="evidence" value="ECO:0007669"/>
    <property type="project" value="TreeGrafter"/>
</dbReference>
<dbReference type="AlphaFoldDB" id="A0A7H2BG46"/>
<keyword evidence="11" id="KW-0464">Manganese</keyword>
<dbReference type="GO" id="GO:0005737">
    <property type="term" value="C:cytoplasm"/>
    <property type="evidence" value="ECO:0007669"/>
    <property type="project" value="UniProtKB-SubCell"/>
</dbReference>
<dbReference type="NCBIfam" id="NF000595">
    <property type="entry name" value="PRK00015.1-3"/>
    <property type="match status" value="1"/>
</dbReference>
<evidence type="ECO:0000256" key="1">
    <source>
        <dbReference type="ARBA" id="ARBA00000077"/>
    </source>
</evidence>
<proteinExistence type="inferred from homology"/>
<dbReference type="InterPro" id="IPR024567">
    <property type="entry name" value="RNase_HII/HIII_dom"/>
</dbReference>
<gene>
    <name evidence="15" type="ORF">IDM49_05145</name>
</gene>
<dbReference type="InterPro" id="IPR012337">
    <property type="entry name" value="RNaseH-like_sf"/>
</dbReference>
<dbReference type="PROSITE" id="PS51975">
    <property type="entry name" value="RNASE_H_2"/>
    <property type="match status" value="1"/>
</dbReference>
<name>A0A7H2BG46_9MICC</name>
<evidence type="ECO:0000256" key="10">
    <source>
        <dbReference type="ARBA" id="ARBA00022801"/>
    </source>
</evidence>
<comment type="function">
    <text evidence="3 13">Endonuclease that specifically degrades the RNA of RNA-DNA hybrids.</text>
</comment>
<feature type="binding site" evidence="12">
    <location>
        <position position="124"/>
    </location>
    <ligand>
        <name>a divalent metal cation</name>
        <dbReference type="ChEBI" id="CHEBI:60240"/>
    </ligand>
</feature>
<dbReference type="GeneID" id="96623614"/>
<dbReference type="Pfam" id="PF01351">
    <property type="entry name" value="RNase_HII"/>
    <property type="match status" value="1"/>
</dbReference>
<evidence type="ECO:0000256" key="2">
    <source>
        <dbReference type="ARBA" id="ARBA00001946"/>
    </source>
</evidence>
<dbReference type="GO" id="GO:0003723">
    <property type="term" value="F:RNA binding"/>
    <property type="evidence" value="ECO:0007669"/>
    <property type="project" value="UniProtKB-UniRule"/>
</dbReference>
<comment type="cofactor">
    <cofactor evidence="12">
        <name>Mn(2+)</name>
        <dbReference type="ChEBI" id="CHEBI:29035"/>
    </cofactor>
    <cofactor evidence="12">
        <name>Mg(2+)</name>
        <dbReference type="ChEBI" id="CHEBI:18420"/>
    </cofactor>
    <text evidence="12">Manganese or magnesium. Binds 1 divalent metal ion per monomer in the absence of substrate. May bind a second metal ion after substrate binding.</text>
</comment>
<evidence type="ECO:0000313" key="16">
    <source>
        <dbReference type="Proteomes" id="UP000516404"/>
    </source>
</evidence>
<dbReference type="GO" id="GO:0004523">
    <property type="term" value="F:RNA-DNA hybrid ribonuclease activity"/>
    <property type="evidence" value="ECO:0007669"/>
    <property type="project" value="UniProtKB-UniRule"/>
</dbReference>
<dbReference type="PANTHER" id="PTHR10954">
    <property type="entry name" value="RIBONUCLEASE H2 SUBUNIT A"/>
    <property type="match status" value="1"/>
</dbReference>
<dbReference type="PANTHER" id="PTHR10954:SF18">
    <property type="entry name" value="RIBONUCLEASE HII"/>
    <property type="match status" value="1"/>
</dbReference>
<keyword evidence="7 12" id="KW-0540">Nuclease</keyword>
<dbReference type="InterPro" id="IPR022898">
    <property type="entry name" value="RNase_HII"/>
</dbReference>
<evidence type="ECO:0000256" key="13">
    <source>
        <dbReference type="RuleBase" id="RU003515"/>
    </source>
</evidence>
<dbReference type="GO" id="GO:0043137">
    <property type="term" value="P:DNA replication, removal of RNA primer"/>
    <property type="evidence" value="ECO:0007669"/>
    <property type="project" value="TreeGrafter"/>
</dbReference>
<dbReference type="InterPro" id="IPR036397">
    <property type="entry name" value="RNaseH_sf"/>
</dbReference>
<dbReference type="CDD" id="cd07182">
    <property type="entry name" value="RNase_HII_bacteria_HII_like"/>
    <property type="match status" value="1"/>
</dbReference>
<reference evidence="15 16" key="1">
    <citation type="submission" date="2020-09" db="EMBL/GenBank/DDBJ databases">
        <title>Investigation of environmental microbes.</title>
        <authorList>
            <person name="Ou Y."/>
            <person name="Kang Q."/>
        </authorList>
    </citation>
    <scope>NUCLEOTIDE SEQUENCE [LARGE SCALE GENOMIC DNA]</scope>
    <source>
        <strain evidence="15 16">KJZ-14</strain>
    </source>
</reference>
<keyword evidence="9 12" id="KW-0255">Endonuclease</keyword>